<protein>
    <submittedName>
        <fullName evidence="1">Uncharacterized protein</fullName>
    </submittedName>
</protein>
<organism evidence="1">
    <name type="scientific">Zea mays</name>
    <name type="common">Maize</name>
    <dbReference type="NCBI Taxonomy" id="4577"/>
    <lineage>
        <taxon>Eukaryota</taxon>
        <taxon>Viridiplantae</taxon>
        <taxon>Streptophyta</taxon>
        <taxon>Embryophyta</taxon>
        <taxon>Tracheophyta</taxon>
        <taxon>Spermatophyta</taxon>
        <taxon>Magnoliopsida</taxon>
        <taxon>Liliopsida</taxon>
        <taxon>Poales</taxon>
        <taxon>Poaceae</taxon>
        <taxon>PACMAD clade</taxon>
        <taxon>Panicoideae</taxon>
        <taxon>Andropogonodae</taxon>
        <taxon>Andropogoneae</taxon>
        <taxon>Tripsacinae</taxon>
        <taxon>Zea</taxon>
    </lineage>
</organism>
<accession>C0P9A1</accession>
<sequence length="104" mass="11141">MQGGLQSGSRTRPNNLCRPLFGNLVRPFLPSDSFVRGAPSSSWCHMARPCSSGPSKRGFFSKLLRGMCSNGPDVGIVPHKSLLETSTTLRLDIPESSLGIGPVK</sequence>
<name>C0P9A1_MAIZE</name>
<reference evidence="1" key="1">
    <citation type="journal article" date="2009" name="PLoS Genet.">
        <title>Sequencing, mapping, and analysis of 27,455 maize full-length cDNAs.</title>
        <authorList>
            <person name="Soderlund C."/>
            <person name="Descour A."/>
            <person name="Kudrna D."/>
            <person name="Bomhoff M."/>
            <person name="Boyd L."/>
            <person name="Currie J."/>
            <person name="Angelova A."/>
            <person name="Collura K."/>
            <person name="Wissotski M."/>
            <person name="Ashley E."/>
            <person name="Morrow D."/>
            <person name="Fernandes J."/>
            <person name="Walbot V."/>
            <person name="Yu Y."/>
        </authorList>
    </citation>
    <scope>NUCLEOTIDE SEQUENCE</scope>
    <source>
        <strain evidence="1">B73</strain>
    </source>
</reference>
<evidence type="ECO:0000313" key="1">
    <source>
        <dbReference type="EMBL" id="ACN30746.1"/>
    </source>
</evidence>
<dbReference type="EMBL" id="BT064870">
    <property type="protein sequence ID" value="ACN30746.1"/>
    <property type="molecule type" value="mRNA"/>
</dbReference>
<proteinExistence type="evidence at transcript level"/>
<dbReference type="AlphaFoldDB" id="C0P9A1"/>
<reference evidence="1" key="2">
    <citation type="submission" date="2012-06" db="EMBL/GenBank/DDBJ databases">
        <authorList>
            <person name="Yu Y."/>
            <person name="Currie J."/>
            <person name="Lomeli R."/>
            <person name="Angelova A."/>
            <person name="Collura K."/>
            <person name="Wissotski M."/>
            <person name="Campos D."/>
            <person name="Kudrna D."/>
            <person name="Golser W."/>
            <person name="Ashely E."/>
            <person name="Descour A."/>
            <person name="Fernandes J."/>
            <person name="Soderlund C."/>
            <person name="Walbot V."/>
        </authorList>
    </citation>
    <scope>NUCLEOTIDE SEQUENCE</scope>
    <source>
        <strain evidence="1">B73</strain>
    </source>
</reference>